<dbReference type="Proteomes" id="UP001333710">
    <property type="component" value="Chromosome"/>
</dbReference>
<gene>
    <name evidence="1" type="ORF">MACH26_05290</name>
</gene>
<keyword evidence="2" id="KW-1185">Reference proteome</keyword>
<reference evidence="1" key="1">
    <citation type="submission" date="2023-01" db="EMBL/GenBank/DDBJ databases">
        <title>Complete genome sequence of Planctobacterium marinum strain Dej080120_11.</title>
        <authorList>
            <person name="Ueki S."/>
            <person name="Maruyama F."/>
        </authorList>
    </citation>
    <scope>NUCLEOTIDE SEQUENCE</scope>
    <source>
        <strain evidence="1">Dej080120_11</strain>
    </source>
</reference>
<evidence type="ECO:0000313" key="1">
    <source>
        <dbReference type="EMBL" id="BDX05008.1"/>
    </source>
</evidence>
<accession>A0AA48HSG4</accession>
<organism evidence="1 2">
    <name type="scientific">Planctobacterium marinum</name>
    <dbReference type="NCBI Taxonomy" id="1631968"/>
    <lineage>
        <taxon>Bacteria</taxon>
        <taxon>Pseudomonadati</taxon>
        <taxon>Pseudomonadota</taxon>
        <taxon>Gammaproteobacteria</taxon>
        <taxon>Alteromonadales</taxon>
        <taxon>Alteromonadaceae</taxon>
        <taxon>Planctobacterium</taxon>
    </lineage>
</organism>
<dbReference type="EMBL" id="AP027272">
    <property type="protein sequence ID" value="BDX05008.1"/>
    <property type="molecule type" value="Genomic_DNA"/>
</dbReference>
<name>A0AA48HSG4_9ALTE</name>
<proteinExistence type="predicted"/>
<dbReference type="KEGG" id="pmaw:MACH26_05290"/>
<dbReference type="RefSeq" id="WP_338290923.1">
    <property type="nucleotide sequence ID" value="NZ_AP027272.1"/>
</dbReference>
<sequence length="60" mass="7193">MNDDQEQSIMSHYDITRSIETVYHFQGHKYQKLDDAVAYAKIIENQFRKVNNTESKNNRE</sequence>
<dbReference type="AlphaFoldDB" id="A0AA48HSG4"/>
<evidence type="ECO:0000313" key="2">
    <source>
        <dbReference type="Proteomes" id="UP001333710"/>
    </source>
</evidence>
<protein>
    <submittedName>
        <fullName evidence="1">Uncharacterized protein</fullName>
    </submittedName>
</protein>